<organism evidence="6">
    <name type="scientific">Rheinheimera sp. BAL341</name>
    <dbReference type="NCBI Taxonomy" id="1708203"/>
    <lineage>
        <taxon>Bacteria</taxon>
        <taxon>Pseudomonadati</taxon>
        <taxon>Pseudomonadota</taxon>
        <taxon>Gammaproteobacteria</taxon>
        <taxon>Chromatiales</taxon>
        <taxon>Chromatiaceae</taxon>
        <taxon>Rheinheimera</taxon>
    </lineage>
</organism>
<feature type="domain" description="HTH luxR-type" evidence="4">
    <location>
        <begin position="150"/>
        <end position="215"/>
    </location>
</feature>
<evidence type="ECO:0000256" key="3">
    <source>
        <dbReference type="PROSITE-ProRule" id="PRU00169"/>
    </source>
</evidence>
<dbReference type="GO" id="GO:0006355">
    <property type="term" value="P:regulation of DNA-templated transcription"/>
    <property type="evidence" value="ECO:0007669"/>
    <property type="project" value="InterPro"/>
</dbReference>
<reference evidence="6" key="1">
    <citation type="submission" date="2019-04" db="EMBL/GenBank/DDBJ databases">
        <authorList>
            <person name="Brambilla D."/>
        </authorList>
    </citation>
    <scope>NUCLEOTIDE SEQUENCE</scope>
    <source>
        <strain evidence="6">BAL1</strain>
    </source>
</reference>
<dbReference type="SMART" id="SM00421">
    <property type="entry name" value="HTH_LUXR"/>
    <property type="match status" value="1"/>
</dbReference>
<evidence type="ECO:0000313" key="6">
    <source>
        <dbReference type="EMBL" id="VHO05504.1"/>
    </source>
</evidence>
<proteinExistence type="predicted"/>
<evidence type="ECO:0000256" key="1">
    <source>
        <dbReference type="ARBA" id="ARBA00022553"/>
    </source>
</evidence>
<dbReference type="PRINTS" id="PR00038">
    <property type="entry name" value="HTHLUXR"/>
</dbReference>
<dbReference type="GO" id="GO:0003677">
    <property type="term" value="F:DNA binding"/>
    <property type="evidence" value="ECO:0007669"/>
    <property type="project" value="UniProtKB-KW"/>
</dbReference>
<dbReference type="InterPro" id="IPR058245">
    <property type="entry name" value="NreC/VraR/RcsB-like_REC"/>
</dbReference>
<dbReference type="EMBL" id="CAAJGR010000128">
    <property type="protein sequence ID" value="VHO05504.1"/>
    <property type="molecule type" value="Genomic_DNA"/>
</dbReference>
<name>A0A486XSE9_9GAMM</name>
<dbReference type="CDD" id="cd17535">
    <property type="entry name" value="REC_NarL-like"/>
    <property type="match status" value="1"/>
</dbReference>
<dbReference type="InterPro" id="IPR039420">
    <property type="entry name" value="WalR-like"/>
</dbReference>
<gene>
    <name evidence="6" type="ORF">BAL341_2588</name>
</gene>
<feature type="domain" description="Response regulatory" evidence="5">
    <location>
        <begin position="3"/>
        <end position="119"/>
    </location>
</feature>
<keyword evidence="1 3" id="KW-0597">Phosphoprotein</keyword>
<accession>A0A486XSE9</accession>
<dbReference type="SUPFAM" id="SSF46894">
    <property type="entry name" value="C-terminal effector domain of the bipartite response regulators"/>
    <property type="match status" value="1"/>
</dbReference>
<dbReference type="Pfam" id="PF00196">
    <property type="entry name" value="GerE"/>
    <property type="match status" value="1"/>
</dbReference>
<dbReference type="AlphaFoldDB" id="A0A486XSE9"/>
<protein>
    <submittedName>
        <fullName evidence="6">Two-component system regulatory protein</fullName>
    </submittedName>
</protein>
<dbReference type="PROSITE" id="PS50110">
    <property type="entry name" value="RESPONSE_REGULATORY"/>
    <property type="match status" value="1"/>
</dbReference>
<dbReference type="SMART" id="SM00448">
    <property type="entry name" value="REC"/>
    <property type="match status" value="1"/>
</dbReference>
<dbReference type="Pfam" id="PF00072">
    <property type="entry name" value="Response_reg"/>
    <property type="match status" value="1"/>
</dbReference>
<dbReference type="Gene3D" id="3.40.50.2300">
    <property type="match status" value="1"/>
</dbReference>
<dbReference type="InterPro" id="IPR001789">
    <property type="entry name" value="Sig_transdc_resp-reg_receiver"/>
</dbReference>
<dbReference type="PROSITE" id="PS50043">
    <property type="entry name" value="HTH_LUXR_2"/>
    <property type="match status" value="1"/>
</dbReference>
<evidence type="ECO:0000259" key="5">
    <source>
        <dbReference type="PROSITE" id="PS50110"/>
    </source>
</evidence>
<dbReference type="SUPFAM" id="SSF52172">
    <property type="entry name" value="CheY-like"/>
    <property type="match status" value="1"/>
</dbReference>
<dbReference type="CDD" id="cd06170">
    <property type="entry name" value="LuxR_C_like"/>
    <property type="match status" value="1"/>
</dbReference>
<dbReference type="InterPro" id="IPR011006">
    <property type="entry name" value="CheY-like_superfamily"/>
</dbReference>
<dbReference type="InterPro" id="IPR016032">
    <property type="entry name" value="Sig_transdc_resp-reg_C-effctor"/>
</dbReference>
<sequence>MHKVLLVDDQKLIRDGIKSLLGLSGKVDVVAECSDGTTVLDACKVYKPDIILLDLSMPVMNGVQTLDALKQAGSDIPVLILTTFDEHEMVLKSITLGARGFLLKDVSLNTLLDAITTLVGGGSCFAPNITERLLGAIRSNDAGEKSDFVMPAQLDALSDKELEILQLMAAGYSNKEIAAALFKSEGTVKNQCSAILSKLGVRDRTRAVLLALELGIIS</sequence>
<evidence type="ECO:0000256" key="2">
    <source>
        <dbReference type="ARBA" id="ARBA00023125"/>
    </source>
</evidence>
<evidence type="ECO:0000259" key="4">
    <source>
        <dbReference type="PROSITE" id="PS50043"/>
    </source>
</evidence>
<dbReference type="PANTHER" id="PTHR43214">
    <property type="entry name" value="TWO-COMPONENT RESPONSE REGULATOR"/>
    <property type="match status" value="1"/>
</dbReference>
<dbReference type="GO" id="GO:0000160">
    <property type="term" value="P:phosphorelay signal transduction system"/>
    <property type="evidence" value="ECO:0007669"/>
    <property type="project" value="InterPro"/>
</dbReference>
<feature type="modified residue" description="4-aspartylphosphate" evidence="3">
    <location>
        <position position="54"/>
    </location>
</feature>
<keyword evidence="2" id="KW-0238">DNA-binding</keyword>
<dbReference type="InterPro" id="IPR000792">
    <property type="entry name" value="Tscrpt_reg_LuxR_C"/>
</dbReference>